<evidence type="ECO:0000259" key="1">
    <source>
        <dbReference type="Pfam" id="PF10536"/>
    </source>
</evidence>
<proteinExistence type="predicted"/>
<dbReference type="Pfam" id="PF10536">
    <property type="entry name" value="PMD"/>
    <property type="match status" value="1"/>
</dbReference>
<dbReference type="InterPro" id="IPR044824">
    <property type="entry name" value="MAIN-like"/>
</dbReference>
<reference evidence="2 3" key="1">
    <citation type="submission" date="2024-11" db="EMBL/GenBank/DDBJ databases">
        <title>A near-complete genome assembly of Cinchona calisaya.</title>
        <authorList>
            <person name="Lian D.C."/>
            <person name="Zhao X.W."/>
            <person name="Wei L."/>
        </authorList>
    </citation>
    <scope>NUCLEOTIDE SEQUENCE [LARGE SCALE GENOMIC DNA]</scope>
    <source>
        <tissue evidence="2">Nenye</tissue>
    </source>
</reference>
<dbReference type="InterPro" id="IPR019557">
    <property type="entry name" value="AminoTfrase-like_pln_mobile"/>
</dbReference>
<evidence type="ECO:0000313" key="2">
    <source>
        <dbReference type="EMBL" id="KAL3504150.1"/>
    </source>
</evidence>
<dbReference type="AlphaFoldDB" id="A0ABD2YD66"/>
<keyword evidence="3" id="KW-1185">Reference proteome</keyword>
<organism evidence="2 3">
    <name type="scientific">Cinchona calisaya</name>
    <dbReference type="NCBI Taxonomy" id="153742"/>
    <lineage>
        <taxon>Eukaryota</taxon>
        <taxon>Viridiplantae</taxon>
        <taxon>Streptophyta</taxon>
        <taxon>Embryophyta</taxon>
        <taxon>Tracheophyta</taxon>
        <taxon>Spermatophyta</taxon>
        <taxon>Magnoliopsida</taxon>
        <taxon>eudicotyledons</taxon>
        <taxon>Gunneridae</taxon>
        <taxon>Pentapetalae</taxon>
        <taxon>asterids</taxon>
        <taxon>lamiids</taxon>
        <taxon>Gentianales</taxon>
        <taxon>Rubiaceae</taxon>
        <taxon>Cinchonoideae</taxon>
        <taxon>Cinchoneae</taxon>
        <taxon>Cinchona</taxon>
    </lineage>
</organism>
<dbReference type="Proteomes" id="UP001630127">
    <property type="component" value="Unassembled WGS sequence"/>
</dbReference>
<name>A0ABD2YD66_9GENT</name>
<dbReference type="PANTHER" id="PTHR46033">
    <property type="entry name" value="PROTEIN MAIN-LIKE 2"/>
    <property type="match status" value="1"/>
</dbReference>
<dbReference type="EMBL" id="JBJUIK010000014">
    <property type="protein sequence ID" value="KAL3504150.1"/>
    <property type="molecule type" value="Genomic_DNA"/>
</dbReference>
<dbReference type="PANTHER" id="PTHR46033:SF80">
    <property type="entry name" value="PROTEIN MAIN-LIKE 2-LIKE"/>
    <property type="match status" value="1"/>
</dbReference>
<evidence type="ECO:0000313" key="3">
    <source>
        <dbReference type="Proteomes" id="UP001630127"/>
    </source>
</evidence>
<feature type="domain" description="Aminotransferase-like plant mobile" evidence="1">
    <location>
        <begin position="71"/>
        <end position="172"/>
    </location>
</feature>
<comment type="caution">
    <text evidence="2">The sequence shown here is derived from an EMBL/GenBank/DDBJ whole genome shotgun (WGS) entry which is preliminary data.</text>
</comment>
<protein>
    <recommendedName>
        <fullName evidence="1">Aminotransferase-like plant mobile domain-containing protein</fullName>
    </recommendedName>
</protein>
<accession>A0ABD2YD66</accession>
<sequence length="322" mass="36585">MDTNSFLYFERAINQERCEYISGSEYARSQSLDQIDIEVSIDDQVTWFKKDKVRFGYLIFYPKDENEVIKEATLAAFIALWLSRLLFPTRGHVVRPETFVMVCKMAQGNKISLAPAVLGFVYQKLGEICTTEEVPITANAAFPFHLLVGWLGEHFLALYYHRSNLNNATFFQGGKQVKIKARRLTSNESDEKNFKRTCRYKGLSPESSPEIEYTTFFTDLTDQTAGPSIVNEPSTRGSDTQTKEVSLIDISKKMDTNLGTEVDKFSRDFIIGNFQAIVKLMTSSNLRELLKSQEAVSKHLMRLNGVVLDGDVGQTAVDWFVE</sequence>
<gene>
    <name evidence="2" type="ORF">ACH5RR_033991</name>
</gene>